<dbReference type="PROSITE" id="PS50850">
    <property type="entry name" value="MFS"/>
    <property type="match status" value="1"/>
</dbReference>
<feature type="region of interest" description="Disordered" evidence="2">
    <location>
        <begin position="490"/>
        <end position="523"/>
    </location>
</feature>
<feature type="compositionally biased region" description="Basic and acidic residues" evidence="2">
    <location>
        <begin position="490"/>
        <end position="504"/>
    </location>
</feature>
<feature type="transmembrane region" description="Helical" evidence="3">
    <location>
        <begin position="79"/>
        <end position="98"/>
    </location>
</feature>
<dbReference type="VEuPathDB" id="FungiDB:HMPREF1541_09409"/>
<feature type="domain" description="Major facilitator superfamily (MFS) profile" evidence="4">
    <location>
        <begin position="78"/>
        <end position="523"/>
    </location>
</feature>
<protein>
    <recommendedName>
        <fullName evidence="4">Major facilitator superfamily (MFS) profile domain-containing protein</fullName>
    </recommendedName>
</protein>
<feature type="transmembrane region" description="Helical" evidence="3">
    <location>
        <begin position="314"/>
        <end position="337"/>
    </location>
</feature>
<keyword evidence="3" id="KW-0812">Transmembrane</keyword>
<accession>W2SA55</accession>
<reference evidence="5 6" key="1">
    <citation type="submission" date="2013-03" db="EMBL/GenBank/DDBJ databases">
        <title>The Genome Sequence of Phialophora europaea CBS 101466.</title>
        <authorList>
            <consortium name="The Broad Institute Genomics Platform"/>
            <person name="Cuomo C."/>
            <person name="de Hoog S."/>
            <person name="Gorbushina A."/>
            <person name="Walker B."/>
            <person name="Young S.K."/>
            <person name="Zeng Q."/>
            <person name="Gargeya S."/>
            <person name="Fitzgerald M."/>
            <person name="Haas B."/>
            <person name="Abouelleil A."/>
            <person name="Allen A.W."/>
            <person name="Alvarado L."/>
            <person name="Arachchi H.M."/>
            <person name="Berlin A.M."/>
            <person name="Chapman S.B."/>
            <person name="Gainer-Dewar J."/>
            <person name="Goldberg J."/>
            <person name="Griggs A."/>
            <person name="Gujja S."/>
            <person name="Hansen M."/>
            <person name="Howarth C."/>
            <person name="Imamovic A."/>
            <person name="Ireland A."/>
            <person name="Larimer J."/>
            <person name="McCowan C."/>
            <person name="Murphy C."/>
            <person name="Pearson M."/>
            <person name="Poon T.W."/>
            <person name="Priest M."/>
            <person name="Roberts A."/>
            <person name="Saif S."/>
            <person name="Shea T."/>
            <person name="Sisk P."/>
            <person name="Sykes S."/>
            <person name="Wortman J."/>
            <person name="Nusbaum C."/>
            <person name="Birren B."/>
        </authorList>
    </citation>
    <scope>NUCLEOTIDE SEQUENCE [LARGE SCALE GENOMIC DNA]</scope>
    <source>
        <strain evidence="5 6">CBS 101466</strain>
    </source>
</reference>
<feature type="transmembrane region" description="Helical" evidence="3">
    <location>
        <begin position="260"/>
        <end position="278"/>
    </location>
</feature>
<dbReference type="InterPro" id="IPR020846">
    <property type="entry name" value="MFS_dom"/>
</dbReference>
<evidence type="ECO:0000256" key="1">
    <source>
        <dbReference type="ARBA" id="ARBA00004141"/>
    </source>
</evidence>
<dbReference type="STRING" id="1220924.W2SA55"/>
<feature type="transmembrane region" description="Helical" evidence="3">
    <location>
        <begin position="147"/>
        <end position="164"/>
    </location>
</feature>
<dbReference type="PANTHER" id="PTHR42910:SF1">
    <property type="entry name" value="MAJOR FACILITATOR SUPERFAMILY (MFS) PROFILE DOMAIN-CONTAINING PROTEIN"/>
    <property type="match status" value="1"/>
</dbReference>
<evidence type="ECO:0000313" key="6">
    <source>
        <dbReference type="Proteomes" id="UP000030752"/>
    </source>
</evidence>
<evidence type="ECO:0000313" key="5">
    <source>
        <dbReference type="EMBL" id="ETN45577.1"/>
    </source>
</evidence>
<sequence length="523" mass="57025">MGDDANVEAISNVPKTIPTATPGGVPLTSSQDAARSAPDAGPLTAEPHHTSLLGRIWTVINWMPPWCRWDKEKPPEFSMGLNVLFAFAGAFTVANLYYNHPILNILAEDFNVPFLTVSRVPTLMQAGYAVGLGLVCPLGDLFPRRPYTLGLVFLTATLWIGLCVTHDFNAFLVISFITAITTVTPQIMLPLVGELAPPKKRPLALSIVVSGNMMGIVLARILSGIVTQYTHWRTIYLIALGLQYLIFAALWLFMPDYPSSNPAGINYFRMLWSILLLCRKHAVLVYAGAVSFCISGAFMNYWTTMTFLLSSPPYQYSSTVIGLFSLIGIAGMVLGPLYAKFIIAPITPWAAVIIGAAINLTGIVIGTYTGTFTVAGPILQAFGLDAGMQFTQIANRTAIYSVEPTGRNRVNTAFMLMTFLGQLTGTSAGNKIYELGGWRASGSFSVGLMGLIFVLSAMRGPWEPRWLGWHGGFSFRKREGCGNAEELAALRKKQEQEQENEQHDSAVQLQQHVQGDAEKGSVR</sequence>
<dbReference type="RefSeq" id="XP_008712305.1">
    <property type="nucleotide sequence ID" value="XM_008714083.1"/>
</dbReference>
<dbReference type="SUPFAM" id="SSF103473">
    <property type="entry name" value="MFS general substrate transporter"/>
    <property type="match status" value="1"/>
</dbReference>
<dbReference type="GO" id="GO:0016020">
    <property type="term" value="C:membrane"/>
    <property type="evidence" value="ECO:0007669"/>
    <property type="project" value="UniProtKB-SubCell"/>
</dbReference>
<keyword evidence="3" id="KW-0472">Membrane</keyword>
<dbReference type="OrthoDB" id="2105912at2759"/>
<dbReference type="InterPro" id="IPR011701">
    <property type="entry name" value="MFS"/>
</dbReference>
<feature type="transmembrane region" description="Helical" evidence="3">
    <location>
        <begin position="349"/>
        <end position="369"/>
    </location>
</feature>
<dbReference type="Gene3D" id="1.20.1250.20">
    <property type="entry name" value="MFS general substrate transporter like domains"/>
    <property type="match status" value="1"/>
</dbReference>
<feature type="transmembrane region" description="Helical" evidence="3">
    <location>
        <begin position="203"/>
        <end position="222"/>
    </location>
</feature>
<gene>
    <name evidence="5" type="ORF">HMPREF1541_09409</name>
</gene>
<feature type="region of interest" description="Disordered" evidence="2">
    <location>
        <begin position="1"/>
        <end position="46"/>
    </location>
</feature>
<dbReference type="Pfam" id="PF07690">
    <property type="entry name" value="MFS_1"/>
    <property type="match status" value="1"/>
</dbReference>
<keyword evidence="3" id="KW-1133">Transmembrane helix</keyword>
<feature type="transmembrane region" description="Helical" evidence="3">
    <location>
        <begin position="283"/>
        <end position="302"/>
    </location>
</feature>
<dbReference type="GO" id="GO:0022857">
    <property type="term" value="F:transmembrane transporter activity"/>
    <property type="evidence" value="ECO:0007669"/>
    <property type="project" value="InterPro"/>
</dbReference>
<dbReference type="eggNOG" id="ENOG502QUXC">
    <property type="taxonomic scope" value="Eukaryota"/>
</dbReference>
<feature type="transmembrane region" description="Helical" evidence="3">
    <location>
        <begin position="234"/>
        <end position="254"/>
    </location>
</feature>
<dbReference type="InParanoid" id="W2SA55"/>
<name>W2SA55_CYPE1</name>
<dbReference type="InterPro" id="IPR036259">
    <property type="entry name" value="MFS_trans_sf"/>
</dbReference>
<keyword evidence="6" id="KW-1185">Reference proteome</keyword>
<feature type="transmembrane region" description="Helical" evidence="3">
    <location>
        <begin position="171"/>
        <end position="191"/>
    </location>
</feature>
<dbReference type="EMBL" id="KB822712">
    <property type="protein sequence ID" value="ETN45577.1"/>
    <property type="molecule type" value="Genomic_DNA"/>
</dbReference>
<feature type="transmembrane region" description="Helical" evidence="3">
    <location>
        <begin position="440"/>
        <end position="458"/>
    </location>
</feature>
<evidence type="ECO:0000256" key="2">
    <source>
        <dbReference type="SAM" id="MobiDB-lite"/>
    </source>
</evidence>
<comment type="subcellular location">
    <subcellularLocation>
        <location evidence="1">Membrane</location>
        <topology evidence="1">Multi-pass membrane protein</topology>
    </subcellularLocation>
</comment>
<dbReference type="PANTHER" id="PTHR42910">
    <property type="entry name" value="TRANSPORTER SCO4007-RELATED"/>
    <property type="match status" value="1"/>
</dbReference>
<dbReference type="CDD" id="cd17324">
    <property type="entry name" value="MFS_NepI_like"/>
    <property type="match status" value="1"/>
</dbReference>
<dbReference type="AlphaFoldDB" id="W2SA55"/>
<proteinExistence type="predicted"/>
<dbReference type="Proteomes" id="UP000030752">
    <property type="component" value="Unassembled WGS sequence"/>
</dbReference>
<evidence type="ECO:0000256" key="3">
    <source>
        <dbReference type="SAM" id="Phobius"/>
    </source>
</evidence>
<evidence type="ECO:0000259" key="4">
    <source>
        <dbReference type="PROSITE" id="PS50850"/>
    </source>
</evidence>
<dbReference type="HOGENOM" id="CLU_001265_23_3_1"/>
<dbReference type="GeneID" id="19976748"/>
<organism evidence="5 6">
    <name type="scientific">Cyphellophora europaea (strain CBS 101466)</name>
    <name type="common">Phialophora europaea</name>
    <dbReference type="NCBI Taxonomy" id="1220924"/>
    <lineage>
        <taxon>Eukaryota</taxon>
        <taxon>Fungi</taxon>
        <taxon>Dikarya</taxon>
        <taxon>Ascomycota</taxon>
        <taxon>Pezizomycotina</taxon>
        <taxon>Eurotiomycetes</taxon>
        <taxon>Chaetothyriomycetidae</taxon>
        <taxon>Chaetothyriales</taxon>
        <taxon>Cyphellophoraceae</taxon>
        <taxon>Cyphellophora</taxon>
    </lineage>
</organism>